<feature type="non-terminal residue" evidence="1">
    <location>
        <position position="71"/>
    </location>
</feature>
<gene>
    <name evidence="1" type="ORF">LCGC14_2335950</name>
</gene>
<reference evidence="1" key="1">
    <citation type="journal article" date="2015" name="Nature">
        <title>Complex archaea that bridge the gap between prokaryotes and eukaryotes.</title>
        <authorList>
            <person name="Spang A."/>
            <person name="Saw J.H."/>
            <person name="Jorgensen S.L."/>
            <person name="Zaremba-Niedzwiedzka K."/>
            <person name="Martijn J."/>
            <person name="Lind A.E."/>
            <person name="van Eijk R."/>
            <person name="Schleper C."/>
            <person name="Guy L."/>
            <person name="Ettema T.J."/>
        </authorList>
    </citation>
    <scope>NUCLEOTIDE SEQUENCE</scope>
</reference>
<protein>
    <submittedName>
        <fullName evidence="1">Uncharacterized protein</fullName>
    </submittedName>
</protein>
<dbReference type="AlphaFoldDB" id="A0A0F9CDE6"/>
<comment type="caution">
    <text evidence="1">The sequence shown here is derived from an EMBL/GenBank/DDBJ whole genome shotgun (WGS) entry which is preliminary data.</text>
</comment>
<sequence length="71" mass="8056">MIETDLVTYLLTDTTLKTLLGSAADPKIYPITAIPKVTIPYILYDWELETPIDELLEEDRVELNIVGKNYG</sequence>
<evidence type="ECO:0000313" key="1">
    <source>
        <dbReference type="EMBL" id="KKL47393.1"/>
    </source>
</evidence>
<accession>A0A0F9CDE6</accession>
<organism evidence="1">
    <name type="scientific">marine sediment metagenome</name>
    <dbReference type="NCBI Taxonomy" id="412755"/>
    <lineage>
        <taxon>unclassified sequences</taxon>
        <taxon>metagenomes</taxon>
        <taxon>ecological metagenomes</taxon>
    </lineage>
</organism>
<name>A0A0F9CDE6_9ZZZZ</name>
<proteinExistence type="predicted"/>
<dbReference type="EMBL" id="LAZR01033680">
    <property type="protein sequence ID" value="KKL47393.1"/>
    <property type="molecule type" value="Genomic_DNA"/>
</dbReference>